<feature type="transmembrane region" description="Helical" evidence="1">
    <location>
        <begin position="160"/>
        <end position="183"/>
    </location>
</feature>
<keyword evidence="3" id="KW-1185">Reference proteome</keyword>
<proteinExistence type="predicted"/>
<dbReference type="Proteomes" id="UP001056681">
    <property type="component" value="Chromosome"/>
</dbReference>
<evidence type="ECO:0000256" key="1">
    <source>
        <dbReference type="SAM" id="Phobius"/>
    </source>
</evidence>
<keyword evidence="1" id="KW-0472">Membrane</keyword>
<feature type="transmembrane region" description="Helical" evidence="1">
    <location>
        <begin position="134"/>
        <end position="154"/>
    </location>
</feature>
<name>A0ABY4SWD7_9GAMM</name>
<organism evidence="2 3">
    <name type="scientific">Luteibacter flocculans</name>
    <dbReference type="NCBI Taxonomy" id="2780091"/>
    <lineage>
        <taxon>Bacteria</taxon>
        <taxon>Pseudomonadati</taxon>
        <taxon>Pseudomonadota</taxon>
        <taxon>Gammaproteobacteria</taxon>
        <taxon>Lysobacterales</taxon>
        <taxon>Rhodanobacteraceae</taxon>
        <taxon>Luteibacter</taxon>
    </lineage>
</organism>
<keyword evidence="1" id="KW-1133">Transmembrane helix</keyword>
<evidence type="ECO:0000313" key="2">
    <source>
        <dbReference type="EMBL" id="URL57023.1"/>
    </source>
</evidence>
<dbReference type="EMBL" id="CP063231">
    <property type="protein sequence ID" value="URL57023.1"/>
    <property type="molecule type" value="Genomic_DNA"/>
</dbReference>
<sequence length="195" mass="21273">MRIAIAGLIGGLVMFFWGAFAHMVLPLGEMSMRAPLDEDKVLTALHEGLPPEHGIYVLPHFDPAMHGDDTKLAAYSAKATASPYAFIVYTPYGKDPLAMGNNLFHQWLSDTLAALIMALVMIRAGTGAVRGLCIGLAFGVFTWLALSVPFWNWYRFPGAFTIGYLIEQAFGWLLAGAVMGWWLGRKTAPSVKPLA</sequence>
<evidence type="ECO:0000313" key="3">
    <source>
        <dbReference type="Proteomes" id="UP001056681"/>
    </source>
</evidence>
<reference evidence="2" key="1">
    <citation type="submission" date="2020-10" db="EMBL/GenBank/DDBJ databases">
        <title>Whole-genome sequence of Luteibacter sp. EIF3.</title>
        <authorList>
            <person name="Friedrich I."/>
            <person name="Hertel R."/>
            <person name="Daniel R."/>
        </authorList>
    </citation>
    <scope>NUCLEOTIDE SEQUENCE</scope>
    <source>
        <strain evidence="2">EIF3</strain>
    </source>
</reference>
<accession>A0ABY4SWD7</accession>
<protein>
    <submittedName>
        <fullName evidence="2">Uncharacterized protein</fullName>
    </submittedName>
</protein>
<feature type="transmembrane region" description="Helical" evidence="1">
    <location>
        <begin position="104"/>
        <end position="122"/>
    </location>
</feature>
<dbReference type="RefSeq" id="WP_250337985.1">
    <property type="nucleotide sequence ID" value="NZ_CP063231.1"/>
</dbReference>
<gene>
    <name evidence="2" type="ORF">IM816_10140</name>
</gene>
<keyword evidence="1" id="KW-0812">Transmembrane</keyword>